<dbReference type="InterPro" id="IPR001607">
    <property type="entry name" value="Znf_UBP"/>
</dbReference>
<keyword evidence="3" id="KW-1185">Reference proteome</keyword>
<gene>
    <name evidence="2" type="ORF">SNE35_17835</name>
</gene>
<evidence type="ECO:0000259" key="1">
    <source>
        <dbReference type="PROSITE" id="PS50271"/>
    </source>
</evidence>
<dbReference type="Proteomes" id="UP001285263">
    <property type="component" value="Unassembled WGS sequence"/>
</dbReference>
<feature type="domain" description="UBP-type" evidence="1">
    <location>
        <begin position="20"/>
        <end position="119"/>
    </location>
</feature>
<dbReference type="EMBL" id="JAXCLA010000005">
    <property type="protein sequence ID" value="MDY0746378.1"/>
    <property type="molecule type" value="Genomic_DNA"/>
</dbReference>
<name>A0ABU5DJA2_9BURK</name>
<dbReference type="RefSeq" id="WP_320424285.1">
    <property type="nucleotide sequence ID" value="NZ_JAXCLA010000005.1"/>
</dbReference>
<organism evidence="2 3">
    <name type="scientific">Roseateles agri</name>
    <dbReference type="NCBI Taxonomy" id="3098619"/>
    <lineage>
        <taxon>Bacteria</taxon>
        <taxon>Pseudomonadati</taxon>
        <taxon>Pseudomonadota</taxon>
        <taxon>Betaproteobacteria</taxon>
        <taxon>Burkholderiales</taxon>
        <taxon>Sphaerotilaceae</taxon>
        <taxon>Roseateles</taxon>
    </lineage>
</organism>
<comment type="caution">
    <text evidence="2">The sequence shown here is derived from an EMBL/GenBank/DDBJ whole genome shotgun (WGS) entry which is preliminary data.</text>
</comment>
<dbReference type="PROSITE" id="PS50271">
    <property type="entry name" value="ZF_UBP"/>
    <property type="match status" value="1"/>
</dbReference>
<dbReference type="InterPro" id="IPR013083">
    <property type="entry name" value="Znf_RING/FYVE/PHD"/>
</dbReference>
<dbReference type="Pfam" id="PF02148">
    <property type="entry name" value="zf-UBP"/>
    <property type="match status" value="1"/>
</dbReference>
<evidence type="ECO:0000313" key="3">
    <source>
        <dbReference type="Proteomes" id="UP001285263"/>
    </source>
</evidence>
<reference evidence="2 3" key="1">
    <citation type="submission" date="2023-11" db="EMBL/GenBank/DDBJ databases">
        <title>Paucibacter sp. nov., isolated from fresh soil in Korea.</title>
        <authorList>
            <person name="Le N.T.T."/>
        </authorList>
    </citation>
    <scope>NUCLEOTIDE SEQUENCE [LARGE SCALE GENOMIC DNA]</scope>
    <source>
        <strain evidence="2 3">R3-3</strain>
    </source>
</reference>
<accession>A0ABU5DJA2</accession>
<protein>
    <submittedName>
        <fullName evidence="2">UBP-type zinc finger domain-containing protein</fullName>
    </submittedName>
</protein>
<sequence>MRAGSINLSQTLRPGATMRHTCTHQDSIHTVTPSARGCQECLAIGSEWVHLRICRSCGHVGCCDDSPHRHARAHFAATQHPIIEGYDPPEGWGWCFIDKVTVDFGGDTTPQDGPIPRFV</sequence>
<dbReference type="SUPFAM" id="SSF57850">
    <property type="entry name" value="RING/U-box"/>
    <property type="match status" value="1"/>
</dbReference>
<dbReference type="Gene3D" id="3.30.40.10">
    <property type="entry name" value="Zinc/RING finger domain, C3HC4 (zinc finger)"/>
    <property type="match status" value="1"/>
</dbReference>
<proteinExistence type="predicted"/>
<evidence type="ECO:0000313" key="2">
    <source>
        <dbReference type="EMBL" id="MDY0746378.1"/>
    </source>
</evidence>